<feature type="compositionally biased region" description="Basic and acidic residues" evidence="1">
    <location>
        <begin position="39"/>
        <end position="49"/>
    </location>
</feature>
<gene>
    <name evidence="2" type="ORF">A2851_00675</name>
</gene>
<accession>A0A1F6CTS4</accession>
<evidence type="ECO:0000313" key="2">
    <source>
        <dbReference type="EMBL" id="OGG52507.1"/>
    </source>
</evidence>
<dbReference type="AlphaFoldDB" id="A0A1F6CTS4"/>
<proteinExistence type="predicted"/>
<feature type="compositionally biased region" description="Gly residues" evidence="1">
    <location>
        <begin position="50"/>
        <end position="62"/>
    </location>
</feature>
<dbReference type="STRING" id="1798480.A2851_00675"/>
<evidence type="ECO:0000256" key="1">
    <source>
        <dbReference type="SAM" id="MobiDB-lite"/>
    </source>
</evidence>
<comment type="caution">
    <text evidence="2">The sequence shown here is derived from an EMBL/GenBank/DDBJ whole genome shotgun (WGS) entry which is preliminary data.</text>
</comment>
<dbReference type="Proteomes" id="UP000176863">
    <property type="component" value="Unassembled WGS sequence"/>
</dbReference>
<reference evidence="2 3" key="1">
    <citation type="journal article" date="2016" name="Nat. Commun.">
        <title>Thousands of microbial genomes shed light on interconnected biogeochemical processes in an aquifer system.</title>
        <authorList>
            <person name="Anantharaman K."/>
            <person name="Brown C.T."/>
            <person name="Hug L.A."/>
            <person name="Sharon I."/>
            <person name="Castelle C.J."/>
            <person name="Probst A.J."/>
            <person name="Thomas B.C."/>
            <person name="Singh A."/>
            <person name="Wilkins M.J."/>
            <person name="Karaoz U."/>
            <person name="Brodie E.L."/>
            <person name="Williams K.H."/>
            <person name="Hubbard S.S."/>
            <person name="Banfield J.F."/>
        </authorList>
    </citation>
    <scope>NUCLEOTIDE SEQUENCE [LARGE SCALE GENOMIC DNA]</scope>
</reference>
<sequence length="62" mass="7059">MDHTEHDEWLENQKARRQEVENRRALKKAAKQGKPLPKPKTDEPEKRGLDTGGGGHPELGVY</sequence>
<protein>
    <submittedName>
        <fullName evidence="2">Uncharacterized protein</fullName>
    </submittedName>
</protein>
<evidence type="ECO:0000313" key="3">
    <source>
        <dbReference type="Proteomes" id="UP000176863"/>
    </source>
</evidence>
<name>A0A1F6CTS4_9BACT</name>
<feature type="region of interest" description="Disordered" evidence="1">
    <location>
        <begin position="1"/>
        <end position="62"/>
    </location>
</feature>
<organism evidence="2 3">
    <name type="scientific">Candidatus Kaiserbacteria bacterium RIFCSPHIGHO2_01_FULL_53_29</name>
    <dbReference type="NCBI Taxonomy" id="1798480"/>
    <lineage>
        <taxon>Bacteria</taxon>
        <taxon>Candidatus Kaiseribacteriota</taxon>
    </lineage>
</organism>
<dbReference type="EMBL" id="MFKT01000028">
    <property type="protein sequence ID" value="OGG52507.1"/>
    <property type="molecule type" value="Genomic_DNA"/>
</dbReference>
<feature type="compositionally biased region" description="Basic and acidic residues" evidence="1">
    <location>
        <begin position="1"/>
        <end position="24"/>
    </location>
</feature>